<name>A0A183TGB4_SCHSO</name>
<dbReference type="AlphaFoldDB" id="A0A183TGB4"/>
<dbReference type="EMBL" id="UYSU01040029">
    <property type="protein sequence ID" value="VDM01898.1"/>
    <property type="molecule type" value="Genomic_DNA"/>
</dbReference>
<evidence type="ECO:0000313" key="3">
    <source>
        <dbReference type="Proteomes" id="UP000275846"/>
    </source>
</evidence>
<gene>
    <name evidence="2" type="ORF">SSLN_LOCUS15512</name>
</gene>
<dbReference type="WBParaSite" id="SSLN_0001610301-mRNA-1">
    <property type="protein sequence ID" value="SSLN_0001610301-mRNA-1"/>
    <property type="gene ID" value="SSLN_0001610301"/>
</dbReference>
<sequence>MDSQSESHLGDDEAVICPTIGIADRLGYQHILSISPPDENIVQQMPAPRPRVHPRGLHPRPKAEESVGQKETVFSTRAQKKEAWEFAWAAYGVAVSPTVGLFERGRWEVRESDIPGVEAHTTPETLTWFNPPVLMVARGVAAGKNPTSRSHRKHKRTGGHVIMVYEWVERVHIQLRGRPTTGSPNLRTHPIKVANLALSGSHVTPNHSRPD</sequence>
<protein>
    <submittedName>
        <fullName evidence="2 4">Uncharacterized protein</fullName>
    </submittedName>
</protein>
<evidence type="ECO:0000313" key="4">
    <source>
        <dbReference type="WBParaSite" id="SSLN_0001610301-mRNA-1"/>
    </source>
</evidence>
<dbReference type="OrthoDB" id="364224at2759"/>
<feature type="region of interest" description="Disordered" evidence="1">
    <location>
        <begin position="43"/>
        <end position="70"/>
    </location>
</feature>
<dbReference type="Proteomes" id="UP000275846">
    <property type="component" value="Unassembled WGS sequence"/>
</dbReference>
<evidence type="ECO:0000256" key="1">
    <source>
        <dbReference type="SAM" id="MobiDB-lite"/>
    </source>
</evidence>
<proteinExistence type="predicted"/>
<keyword evidence="3" id="KW-1185">Reference proteome</keyword>
<reference evidence="2 3" key="2">
    <citation type="submission" date="2018-11" db="EMBL/GenBank/DDBJ databases">
        <authorList>
            <consortium name="Pathogen Informatics"/>
        </authorList>
    </citation>
    <scope>NUCLEOTIDE SEQUENCE [LARGE SCALE GENOMIC DNA]</scope>
    <source>
        <strain evidence="2 3">NST_G2</strain>
    </source>
</reference>
<reference evidence="4" key="1">
    <citation type="submission" date="2016-06" db="UniProtKB">
        <authorList>
            <consortium name="WormBaseParasite"/>
        </authorList>
    </citation>
    <scope>IDENTIFICATION</scope>
</reference>
<accession>A0A183TGB4</accession>
<organism evidence="4">
    <name type="scientific">Schistocephalus solidus</name>
    <name type="common">Tapeworm</name>
    <dbReference type="NCBI Taxonomy" id="70667"/>
    <lineage>
        <taxon>Eukaryota</taxon>
        <taxon>Metazoa</taxon>
        <taxon>Spiralia</taxon>
        <taxon>Lophotrochozoa</taxon>
        <taxon>Platyhelminthes</taxon>
        <taxon>Cestoda</taxon>
        <taxon>Eucestoda</taxon>
        <taxon>Diphyllobothriidea</taxon>
        <taxon>Diphyllobothriidae</taxon>
        <taxon>Schistocephalus</taxon>
    </lineage>
</organism>
<feature type="compositionally biased region" description="Basic residues" evidence="1">
    <location>
        <begin position="50"/>
        <end position="60"/>
    </location>
</feature>
<evidence type="ECO:0000313" key="2">
    <source>
        <dbReference type="EMBL" id="VDM01898.1"/>
    </source>
</evidence>